<keyword evidence="2" id="KW-0167">Capsid protein</keyword>
<proteinExistence type="predicted"/>
<sequence length="157" mass="18120">MQQQQGQAHSHPMLSDEDLAYTVLADLKRVVSEYATAATEASCQQVRQLFTNLLNSTLQMQGQLYKVMEQNNMYSTASPALRQDIDKSLQQNQQTEHKTEQFLQQIGFGQSAFRSSQYQYQQQQQMQAQQMQQHMQQQHLQQQGGSQHMQGGNPMYM</sequence>
<dbReference type="InterPro" id="IPR012347">
    <property type="entry name" value="Ferritin-like"/>
</dbReference>
<dbReference type="KEGG" id="prz:GZH47_22865"/>
<feature type="region of interest" description="Disordered" evidence="1">
    <location>
        <begin position="130"/>
        <end position="157"/>
    </location>
</feature>
<dbReference type="InterPro" id="IPR012851">
    <property type="entry name" value="Spore_coat_CotF-like"/>
</dbReference>
<organism evidence="2 3">
    <name type="scientific">Paenibacillus rhizovicinus</name>
    <dbReference type="NCBI Taxonomy" id="2704463"/>
    <lineage>
        <taxon>Bacteria</taxon>
        <taxon>Bacillati</taxon>
        <taxon>Bacillota</taxon>
        <taxon>Bacilli</taxon>
        <taxon>Bacillales</taxon>
        <taxon>Paenibacillaceae</taxon>
        <taxon>Paenibacillus</taxon>
    </lineage>
</organism>
<dbReference type="Gene3D" id="1.20.1260.10">
    <property type="match status" value="1"/>
</dbReference>
<dbReference type="EMBL" id="CP048286">
    <property type="protein sequence ID" value="QHW33353.1"/>
    <property type="molecule type" value="Genomic_DNA"/>
</dbReference>
<protein>
    <submittedName>
        <fullName evidence="2">Spore coat protein</fullName>
    </submittedName>
</protein>
<name>A0A6C0P6M0_9BACL</name>
<evidence type="ECO:0000256" key="1">
    <source>
        <dbReference type="SAM" id="MobiDB-lite"/>
    </source>
</evidence>
<evidence type="ECO:0000313" key="2">
    <source>
        <dbReference type="EMBL" id="QHW33353.1"/>
    </source>
</evidence>
<evidence type="ECO:0000313" key="3">
    <source>
        <dbReference type="Proteomes" id="UP000479114"/>
    </source>
</evidence>
<gene>
    <name evidence="2" type="ORF">GZH47_22865</name>
</gene>
<accession>A0A6C0P6M0</accession>
<keyword evidence="2" id="KW-0946">Virion</keyword>
<dbReference type="Proteomes" id="UP000479114">
    <property type="component" value="Chromosome"/>
</dbReference>
<dbReference type="RefSeq" id="WP_162643341.1">
    <property type="nucleotide sequence ID" value="NZ_CP048286.1"/>
</dbReference>
<dbReference type="AlphaFoldDB" id="A0A6C0P6M0"/>
<dbReference type="Pfam" id="PF07875">
    <property type="entry name" value="Coat_F"/>
    <property type="match status" value="1"/>
</dbReference>
<reference evidence="2 3" key="1">
    <citation type="submission" date="2020-02" db="EMBL/GenBank/DDBJ databases">
        <title>Paenibacillus sp. nov., isolated from rhizosphere soil of tomato.</title>
        <authorList>
            <person name="Weon H.-Y."/>
            <person name="Lee S.A."/>
        </authorList>
    </citation>
    <scope>NUCLEOTIDE SEQUENCE [LARGE SCALE GENOMIC DNA]</scope>
    <source>
        <strain evidence="2 3">14171R-81</strain>
    </source>
</reference>
<keyword evidence="3" id="KW-1185">Reference proteome</keyword>